<evidence type="ECO:0000313" key="1">
    <source>
        <dbReference type="EnsemblPlants" id="MELO3C014899.2.1"/>
    </source>
</evidence>
<accession>A0A9I9D903</accession>
<organism evidence="1">
    <name type="scientific">Cucumis melo</name>
    <name type="common">Muskmelon</name>
    <dbReference type="NCBI Taxonomy" id="3656"/>
    <lineage>
        <taxon>Eukaryota</taxon>
        <taxon>Viridiplantae</taxon>
        <taxon>Streptophyta</taxon>
        <taxon>Embryophyta</taxon>
        <taxon>Tracheophyta</taxon>
        <taxon>Spermatophyta</taxon>
        <taxon>Magnoliopsida</taxon>
        <taxon>eudicotyledons</taxon>
        <taxon>Gunneridae</taxon>
        <taxon>Pentapetalae</taxon>
        <taxon>rosids</taxon>
        <taxon>fabids</taxon>
        <taxon>Cucurbitales</taxon>
        <taxon>Cucurbitaceae</taxon>
        <taxon>Benincaseae</taxon>
        <taxon>Cucumis</taxon>
    </lineage>
</organism>
<protein>
    <submittedName>
        <fullName evidence="1">Uncharacterized protein</fullName>
    </submittedName>
</protein>
<name>A0A9I9D903_CUCME</name>
<reference evidence="1" key="1">
    <citation type="submission" date="2023-03" db="UniProtKB">
        <authorList>
            <consortium name="EnsemblPlants"/>
        </authorList>
    </citation>
    <scope>IDENTIFICATION</scope>
</reference>
<dbReference type="AlphaFoldDB" id="A0A9I9D903"/>
<dbReference type="EnsemblPlants" id="MELO3C014899.2.1">
    <property type="protein sequence ID" value="MELO3C014899.2.1"/>
    <property type="gene ID" value="MELO3C014899.2"/>
</dbReference>
<sequence>MALRDEISRKFCISQSLNVEEGSELTLNEDKIGKEPFIAHADQRGFSVTFPENQSQNRKNTMENTREIVVLPILKLIKK</sequence>
<dbReference type="Gramene" id="MELO3C014899.2.1">
    <property type="protein sequence ID" value="MELO3C014899.2.1"/>
    <property type="gene ID" value="MELO3C014899.2"/>
</dbReference>
<proteinExistence type="predicted"/>